<dbReference type="Pfam" id="PF07070">
    <property type="entry name" value="Spo0M"/>
    <property type="match status" value="1"/>
</dbReference>
<dbReference type="EMBL" id="FQVL01000003">
    <property type="protein sequence ID" value="SHE77826.1"/>
    <property type="molecule type" value="Genomic_DNA"/>
</dbReference>
<reference evidence="1 2" key="1">
    <citation type="submission" date="2016-11" db="EMBL/GenBank/DDBJ databases">
        <authorList>
            <person name="Jaros S."/>
            <person name="Januszkiewicz K."/>
            <person name="Wedrychowicz H."/>
        </authorList>
    </citation>
    <scope>NUCLEOTIDE SEQUENCE [LARGE SCALE GENOMIC DNA]</scope>
    <source>
        <strain evidence="1 2">DSM 44666</strain>
    </source>
</reference>
<evidence type="ECO:0000313" key="2">
    <source>
        <dbReference type="Proteomes" id="UP000184476"/>
    </source>
</evidence>
<dbReference type="PANTHER" id="PTHR40053">
    <property type="entry name" value="SPORULATION-CONTROL PROTEIN SPO0M"/>
    <property type="match status" value="1"/>
</dbReference>
<organism evidence="1 2">
    <name type="scientific">Seinonella peptonophila</name>
    <dbReference type="NCBI Taxonomy" id="112248"/>
    <lineage>
        <taxon>Bacteria</taxon>
        <taxon>Bacillati</taxon>
        <taxon>Bacillota</taxon>
        <taxon>Bacilli</taxon>
        <taxon>Bacillales</taxon>
        <taxon>Thermoactinomycetaceae</taxon>
        <taxon>Seinonella</taxon>
    </lineage>
</organism>
<keyword evidence="2" id="KW-1185">Reference proteome</keyword>
<dbReference type="Proteomes" id="UP000184476">
    <property type="component" value="Unassembled WGS sequence"/>
</dbReference>
<accession>A0A1M4W9B6</accession>
<proteinExistence type="predicted"/>
<dbReference type="OrthoDB" id="2988706at2"/>
<dbReference type="PANTHER" id="PTHR40053:SF1">
    <property type="entry name" value="SPORULATION-CONTROL PROTEIN SPO0M"/>
    <property type="match status" value="1"/>
</dbReference>
<name>A0A1M4W9B6_9BACL</name>
<gene>
    <name evidence="1" type="ORF">SAMN05444392_103107</name>
</gene>
<evidence type="ECO:0000313" key="1">
    <source>
        <dbReference type="EMBL" id="SHE77826.1"/>
    </source>
</evidence>
<dbReference type="RefSeq" id="WP_073154203.1">
    <property type="nucleotide sequence ID" value="NZ_FQVL01000003.1"/>
</dbReference>
<dbReference type="InterPro" id="IPR009776">
    <property type="entry name" value="Spore_0_M"/>
</dbReference>
<dbReference type="AlphaFoldDB" id="A0A1M4W9B6"/>
<sequence>MFETLLAGAGIGSARIDLILDKAYVKIGQTVTGKILVTGGKSEQKITGLSVLFCMESAHAKTLAQIEEMIAKITVTKEKFLIKPGEEKVFPFSFLCPESLPVSSPTTKYFFDSNLEIDWGRDSHDRDYIDVWPIDPLKTFLESFTLLGLKRTWEGLTNDGDNWLQWKTYCPSSHFSGHFEELIFCIESHNSEEITGYYQVDLQNGEGQTLIDTFHLDEKVDRFHFTKADLASPELAKKRLTELIKSSLNLL</sequence>
<protein>
    <submittedName>
        <fullName evidence="1">Sporulation-control protein</fullName>
    </submittedName>
</protein>
<dbReference type="STRING" id="112248.SAMN05444392_103107"/>